<feature type="transmembrane region" description="Helical" evidence="1">
    <location>
        <begin position="104"/>
        <end position="123"/>
    </location>
</feature>
<sequence>MGFFEALLHPTSFLGLTDLRIGTIILAVINFILILPNVGGGGETFQYIIFAVITVLALICTFLGAWGAFKNNSSHVTYYYYYCFFNVIIAIYNCVMAILSVSIWLIVVNIVYLIIAVYTLSIVKGYLGNVGGSGAAGAV</sequence>
<reference evidence="2 3" key="1">
    <citation type="submission" date="2016-08" db="EMBL/GenBank/DDBJ databases">
        <title>A Parts List for Fungal Cellulosomes Revealed by Comparative Genomics.</title>
        <authorList>
            <consortium name="DOE Joint Genome Institute"/>
            <person name="Haitjema C.H."/>
            <person name="Gilmore S.P."/>
            <person name="Henske J.K."/>
            <person name="Solomon K.V."/>
            <person name="De Groot R."/>
            <person name="Kuo A."/>
            <person name="Mondo S.J."/>
            <person name="Salamov A.A."/>
            <person name="Labutti K."/>
            <person name="Zhao Z."/>
            <person name="Chiniquy J."/>
            <person name="Barry K."/>
            <person name="Brewer H.M."/>
            <person name="Purvine S.O."/>
            <person name="Wright A.T."/>
            <person name="Boxma B."/>
            <person name="Van Alen T."/>
            <person name="Hackstein J.H."/>
            <person name="Baker S.E."/>
            <person name="Grigoriev I.V."/>
            <person name="O'Malley M.A."/>
        </authorList>
    </citation>
    <scope>NUCLEOTIDE SEQUENCE [LARGE SCALE GENOMIC DNA]</scope>
    <source>
        <strain evidence="2 3">S4</strain>
    </source>
</reference>
<evidence type="ECO:0000256" key="1">
    <source>
        <dbReference type="SAM" id="Phobius"/>
    </source>
</evidence>
<evidence type="ECO:0008006" key="4">
    <source>
        <dbReference type="Google" id="ProtNLM"/>
    </source>
</evidence>
<accession>A0A1Y1XA01</accession>
<feature type="transmembrane region" description="Helical" evidence="1">
    <location>
        <begin position="45"/>
        <end position="66"/>
    </location>
</feature>
<keyword evidence="1" id="KW-0472">Membrane</keyword>
<evidence type="ECO:0000313" key="3">
    <source>
        <dbReference type="Proteomes" id="UP000193944"/>
    </source>
</evidence>
<keyword evidence="1" id="KW-1133">Transmembrane helix</keyword>
<name>A0A1Y1XA01_9FUNG</name>
<organism evidence="2 3">
    <name type="scientific">Anaeromyces robustus</name>
    <dbReference type="NCBI Taxonomy" id="1754192"/>
    <lineage>
        <taxon>Eukaryota</taxon>
        <taxon>Fungi</taxon>
        <taxon>Fungi incertae sedis</taxon>
        <taxon>Chytridiomycota</taxon>
        <taxon>Chytridiomycota incertae sedis</taxon>
        <taxon>Neocallimastigomycetes</taxon>
        <taxon>Neocallimastigales</taxon>
        <taxon>Neocallimastigaceae</taxon>
        <taxon>Anaeromyces</taxon>
    </lineage>
</organism>
<keyword evidence="1" id="KW-0812">Transmembrane</keyword>
<dbReference type="Proteomes" id="UP000193944">
    <property type="component" value="Unassembled WGS sequence"/>
</dbReference>
<feature type="transmembrane region" description="Helical" evidence="1">
    <location>
        <begin position="21"/>
        <end position="39"/>
    </location>
</feature>
<proteinExistence type="predicted"/>
<comment type="caution">
    <text evidence="2">The sequence shown here is derived from an EMBL/GenBank/DDBJ whole genome shotgun (WGS) entry which is preliminary data.</text>
</comment>
<evidence type="ECO:0000313" key="2">
    <source>
        <dbReference type="EMBL" id="ORX82568.1"/>
    </source>
</evidence>
<feature type="transmembrane region" description="Helical" evidence="1">
    <location>
        <begin position="78"/>
        <end position="98"/>
    </location>
</feature>
<keyword evidence="3" id="KW-1185">Reference proteome</keyword>
<protein>
    <recommendedName>
        <fullName evidence="4">MARVEL domain-containing protein</fullName>
    </recommendedName>
</protein>
<reference evidence="2 3" key="2">
    <citation type="submission" date="2016-08" db="EMBL/GenBank/DDBJ databases">
        <title>Pervasive Adenine N6-methylation of Active Genes in Fungi.</title>
        <authorList>
            <consortium name="DOE Joint Genome Institute"/>
            <person name="Mondo S.J."/>
            <person name="Dannebaum R.O."/>
            <person name="Kuo R.C."/>
            <person name="Labutti K."/>
            <person name="Haridas S."/>
            <person name="Kuo A."/>
            <person name="Salamov A."/>
            <person name="Ahrendt S.R."/>
            <person name="Lipzen A."/>
            <person name="Sullivan W."/>
            <person name="Andreopoulos W.B."/>
            <person name="Clum A."/>
            <person name="Lindquist E."/>
            <person name="Daum C."/>
            <person name="Ramamoorthy G.K."/>
            <person name="Gryganskyi A."/>
            <person name="Culley D."/>
            <person name="Magnuson J.K."/>
            <person name="James T.Y."/>
            <person name="O'Malley M.A."/>
            <person name="Stajich J.E."/>
            <person name="Spatafora J.W."/>
            <person name="Visel A."/>
            <person name="Grigoriev I.V."/>
        </authorList>
    </citation>
    <scope>NUCLEOTIDE SEQUENCE [LARGE SCALE GENOMIC DNA]</scope>
    <source>
        <strain evidence="2 3">S4</strain>
    </source>
</reference>
<gene>
    <name evidence="2" type="ORF">BCR32DRAFT_267577</name>
</gene>
<dbReference type="AlphaFoldDB" id="A0A1Y1XA01"/>
<dbReference type="EMBL" id="MCFG01000092">
    <property type="protein sequence ID" value="ORX82568.1"/>
    <property type="molecule type" value="Genomic_DNA"/>
</dbReference>
<dbReference type="OrthoDB" id="10450236at2759"/>